<protein>
    <submittedName>
        <fullName evidence="1">Uncharacterized protein</fullName>
    </submittedName>
</protein>
<dbReference type="Proteomes" id="UP000243217">
    <property type="component" value="Unassembled WGS sequence"/>
</dbReference>
<comment type="caution">
    <text evidence="1">The sequence shown here is derived from an EMBL/GenBank/DDBJ whole genome shotgun (WGS) entry which is preliminary data.</text>
</comment>
<dbReference type="InterPro" id="IPR002110">
    <property type="entry name" value="Ankyrin_rpt"/>
</dbReference>
<dbReference type="Pfam" id="PF12796">
    <property type="entry name" value="Ank_2"/>
    <property type="match status" value="2"/>
</dbReference>
<dbReference type="PANTHER" id="PTHR46586:SF3">
    <property type="entry name" value="ANKYRIN REPEAT-CONTAINING PROTEIN"/>
    <property type="match status" value="1"/>
</dbReference>
<dbReference type="EMBL" id="JNBS01000944">
    <property type="protein sequence ID" value="OQS03272.1"/>
    <property type="molecule type" value="Genomic_DNA"/>
</dbReference>
<dbReference type="AlphaFoldDB" id="A0A1V9ZZ15"/>
<dbReference type="SMART" id="SM00248">
    <property type="entry name" value="ANK"/>
    <property type="match status" value="6"/>
</dbReference>
<dbReference type="SUPFAM" id="SSF48403">
    <property type="entry name" value="Ankyrin repeat"/>
    <property type="match status" value="2"/>
</dbReference>
<organism evidence="1 2">
    <name type="scientific">Thraustotheca clavata</name>
    <dbReference type="NCBI Taxonomy" id="74557"/>
    <lineage>
        <taxon>Eukaryota</taxon>
        <taxon>Sar</taxon>
        <taxon>Stramenopiles</taxon>
        <taxon>Oomycota</taxon>
        <taxon>Saprolegniomycetes</taxon>
        <taxon>Saprolegniales</taxon>
        <taxon>Achlyaceae</taxon>
        <taxon>Thraustotheca</taxon>
    </lineage>
</organism>
<proteinExistence type="predicted"/>
<gene>
    <name evidence="1" type="ORF">THRCLA_04434</name>
</gene>
<accession>A0A1V9ZZ15</accession>
<keyword evidence="2" id="KW-1185">Reference proteome</keyword>
<evidence type="ECO:0000313" key="2">
    <source>
        <dbReference type="Proteomes" id="UP000243217"/>
    </source>
</evidence>
<dbReference type="InterPro" id="IPR036770">
    <property type="entry name" value="Ankyrin_rpt-contain_sf"/>
</dbReference>
<dbReference type="OrthoDB" id="63159at2759"/>
<dbReference type="PANTHER" id="PTHR46586">
    <property type="entry name" value="ANKYRIN REPEAT-CONTAINING PROTEIN"/>
    <property type="match status" value="1"/>
</dbReference>
<reference evidence="1 2" key="1">
    <citation type="journal article" date="2014" name="Genome Biol. Evol.">
        <title>The secreted proteins of Achlya hypogyna and Thraustotheca clavata identify the ancestral oomycete secretome and reveal gene acquisitions by horizontal gene transfer.</title>
        <authorList>
            <person name="Misner I."/>
            <person name="Blouin N."/>
            <person name="Leonard G."/>
            <person name="Richards T.A."/>
            <person name="Lane C.E."/>
        </authorList>
    </citation>
    <scope>NUCLEOTIDE SEQUENCE [LARGE SCALE GENOMIC DNA]</scope>
    <source>
        <strain evidence="1 2">ATCC 34112</strain>
    </source>
</reference>
<evidence type="ECO:0000313" key="1">
    <source>
        <dbReference type="EMBL" id="OQS03272.1"/>
    </source>
</evidence>
<dbReference type="InterPro" id="IPR052050">
    <property type="entry name" value="SecEffector_AnkRepeat"/>
</dbReference>
<sequence>MTVEVLKNSNLLQHMCQYQDGLPVELLEITQLAQSIVISPCITQTSVCPSAYLSNIPPRFIDTSYRQLFKHFNDLPNYILFLNGAFTEPTLPVHLSIVENNIKHVKMWIKHKSEWLTPAPFKLAAICGHLKIVKLLMNASKNVWCPEAMDLAAMDLAAMDGHLDVVKFMHDIENGPGCTTEAMDGAATYGHLEVVQFLNENRTEGCTTKALKGAVNNGYVKVVKYLLEHRREQYTPSDFFYPEYYRIQCHRASEEKDYIELVLTAIEANPLATIKFLRQENIFGITKNVFDKVIVSGDKATIRYAVEVLMTDHNKAISLLDNADETIDAWVPLDNEELLPNSTSNDKEWYTSKAMDLAAGLGDFETIKLLHQTGIKCCTVDAINRAAAVGRLDIVEWLHTHRTEGCTENAMTYAAAGEHFEVVKWLHEVKGLNCTNNALGSAAYNGDIEIVKYLVSIPMTQQIYYPDDFLGGGGNQTTLMLGDIPCVDTSCGHAVDRAASNGYINIVEILHDFPATTEAMDMAAGNGHLDMIKYLHTHRHERCTAQAYNYAITTNRLDILIYLMTNNCCNGDINFEQLCIGAAGGNDREILAFCMNLLQTELTHLSKQLIMYNAVTSGRLEIVKWLYEVKRFGWTSIILEEAERRGHKNIVQYLNLVGHFEDNVLDVWDIAFNIF</sequence>
<name>A0A1V9ZZ15_9STRA</name>
<dbReference type="Gene3D" id="1.25.40.20">
    <property type="entry name" value="Ankyrin repeat-containing domain"/>
    <property type="match status" value="3"/>
</dbReference>